<dbReference type="InterPro" id="IPR000731">
    <property type="entry name" value="SSD"/>
</dbReference>
<proteinExistence type="predicted"/>
<evidence type="ECO:0000256" key="2">
    <source>
        <dbReference type="ARBA" id="ARBA00022475"/>
    </source>
</evidence>
<dbReference type="Gene3D" id="1.20.1640.10">
    <property type="entry name" value="Multidrug efflux transporter AcrB transmembrane domain"/>
    <property type="match status" value="2"/>
</dbReference>
<organism evidence="8 9">
    <name type="scientific">Streptomyces yokosukanensis</name>
    <dbReference type="NCBI Taxonomy" id="67386"/>
    <lineage>
        <taxon>Bacteria</taxon>
        <taxon>Bacillati</taxon>
        <taxon>Actinomycetota</taxon>
        <taxon>Actinomycetes</taxon>
        <taxon>Kitasatosporales</taxon>
        <taxon>Streptomycetaceae</taxon>
        <taxon>Streptomyces</taxon>
    </lineage>
</organism>
<reference evidence="8 9" key="1">
    <citation type="submission" date="2015-10" db="EMBL/GenBank/DDBJ databases">
        <title>Draft genome sequence of Streptomyces yokosukanensis DSM 40224, type strain for the species Streptomyces yokosukanensis.</title>
        <authorList>
            <person name="Ruckert C."/>
            <person name="Winkler A."/>
            <person name="Kalinowski J."/>
            <person name="Kampfer P."/>
            <person name="Glaeser S."/>
        </authorList>
    </citation>
    <scope>NUCLEOTIDE SEQUENCE [LARGE SCALE GENOMIC DNA]</scope>
    <source>
        <strain evidence="8 9">DSM 40224</strain>
    </source>
</reference>
<evidence type="ECO:0000259" key="7">
    <source>
        <dbReference type="PROSITE" id="PS50156"/>
    </source>
</evidence>
<evidence type="ECO:0000313" key="9">
    <source>
        <dbReference type="Proteomes" id="UP000053127"/>
    </source>
</evidence>
<feature type="transmembrane region" description="Helical" evidence="6">
    <location>
        <begin position="655"/>
        <end position="678"/>
    </location>
</feature>
<dbReference type="PROSITE" id="PS50156">
    <property type="entry name" value="SSD"/>
    <property type="match status" value="1"/>
</dbReference>
<accession>A0A124HBY1</accession>
<feature type="transmembrane region" description="Helical" evidence="6">
    <location>
        <begin position="625"/>
        <end position="643"/>
    </location>
</feature>
<dbReference type="Pfam" id="PF03176">
    <property type="entry name" value="MMPL"/>
    <property type="match status" value="2"/>
</dbReference>
<dbReference type="GO" id="GO:0005886">
    <property type="term" value="C:plasma membrane"/>
    <property type="evidence" value="ECO:0007669"/>
    <property type="project" value="UniProtKB-SubCell"/>
</dbReference>
<feature type="transmembrane region" description="Helical" evidence="6">
    <location>
        <begin position="233"/>
        <end position="251"/>
    </location>
</feature>
<feature type="transmembrane region" description="Helical" evidence="6">
    <location>
        <begin position="537"/>
        <end position="558"/>
    </location>
</feature>
<keyword evidence="9" id="KW-1185">Reference proteome</keyword>
<dbReference type="Proteomes" id="UP000053127">
    <property type="component" value="Unassembled WGS sequence"/>
</dbReference>
<dbReference type="PANTHER" id="PTHR33406:SF13">
    <property type="entry name" value="MEMBRANE PROTEIN YDFJ"/>
    <property type="match status" value="1"/>
</dbReference>
<keyword evidence="4 6" id="KW-1133">Transmembrane helix</keyword>
<keyword evidence="2" id="KW-1003">Cell membrane</keyword>
<dbReference type="STRING" id="67386.AQI95_44015"/>
<dbReference type="OrthoDB" id="7051771at2"/>
<dbReference type="InterPro" id="IPR050545">
    <property type="entry name" value="Mycobact_MmpL"/>
</dbReference>
<evidence type="ECO:0000256" key="5">
    <source>
        <dbReference type="ARBA" id="ARBA00023136"/>
    </source>
</evidence>
<comment type="subcellular location">
    <subcellularLocation>
        <location evidence="1">Cell membrane</location>
        <topology evidence="1">Multi-pass membrane protein</topology>
    </subcellularLocation>
</comment>
<keyword evidence="3 6" id="KW-0812">Transmembrane</keyword>
<sequence length="725" mass="75048">MQRFAAFVMRHRIWVAVAWVAVTVVGVLMAPHVSGRLKSGTTISAASYTANQALQKEYGGVAARPSVLVVGLPQGTTVDSPRVKGGLAAADRVAASVPQVRYLSYANTGDRSLVGTGGTSTLVMVYPPHMGDPVPQQVTDAMGSAITHAVPGATVQVTGVEQLSAGGGASGGSVLSEILVGIGLALVVLAWVFGSALAVLPLISAIISVLTMQLAIWGLTYVTSIAINPSVQFIVALLGLGLSVDYALLLVNRWREERDAGADNKTAVIRSLRKAGHSVAFSALIASLGLFALMVVPVSFLQGVGMSGLFIPSIAALVALTVVPLLLSSAGPRMDRIRLRKRKSTGPGTMWTNAAQAIVRRPKLAAAAGAAVLGALCAFGLTINMNQPAVTSLSPAGPAQQGLVALQHDGFPSGILTSVPVQLPADADPAATAATLRSLPLMHGVLVADTPAWQHSDSSVIMGLPKTEVGTSHAGSVVSDLRAAAPHDALIGGEDVQNTDITHIMIQWLPVLLGVVALVTFVLLARGMRSLLLPAKAVALNVLSVGAAYGALVLVWQLGYGSNTLWGIPATGSISPLVPMLLFGFLFGVSMDYEVFILARVREAFDRTGDTNGAVVEGISRTGRLVTSAALILFLALLSLSSAPDVTIKMMATGMAAGVLIDAVVVRTLLTPALVVLFGRANWYLPAWAAKALRIKPAASVDHADLDDHDDDLLDRAGTVPPLRA</sequence>
<dbReference type="SUPFAM" id="SSF82866">
    <property type="entry name" value="Multidrug efflux transporter AcrB transmembrane domain"/>
    <property type="match status" value="2"/>
</dbReference>
<evidence type="ECO:0000313" key="8">
    <source>
        <dbReference type="EMBL" id="KUM92676.1"/>
    </source>
</evidence>
<keyword evidence="5 6" id="KW-0472">Membrane</keyword>
<feature type="transmembrane region" description="Helical" evidence="6">
    <location>
        <begin position="309"/>
        <end position="331"/>
    </location>
</feature>
<dbReference type="RefSeq" id="WP_067137105.1">
    <property type="nucleotide sequence ID" value="NZ_KQ948270.1"/>
</dbReference>
<dbReference type="AlphaFoldDB" id="A0A124HBY1"/>
<evidence type="ECO:0000256" key="3">
    <source>
        <dbReference type="ARBA" id="ARBA00022692"/>
    </source>
</evidence>
<feature type="transmembrane region" description="Helical" evidence="6">
    <location>
        <begin position="364"/>
        <end position="383"/>
    </location>
</feature>
<feature type="domain" description="SSD" evidence="7">
    <location>
        <begin position="203"/>
        <end position="329"/>
    </location>
</feature>
<evidence type="ECO:0000256" key="6">
    <source>
        <dbReference type="SAM" id="Phobius"/>
    </source>
</evidence>
<comment type="caution">
    <text evidence="8">The sequence shown here is derived from an EMBL/GenBank/DDBJ whole genome shotgun (WGS) entry which is preliminary data.</text>
</comment>
<feature type="transmembrane region" description="Helical" evidence="6">
    <location>
        <begin position="178"/>
        <end position="200"/>
    </location>
</feature>
<evidence type="ECO:0000256" key="1">
    <source>
        <dbReference type="ARBA" id="ARBA00004651"/>
    </source>
</evidence>
<evidence type="ECO:0000256" key="4">
    <source>
        <dbReference type="ARBA" id="ARBA00022989"/>
    </source>
</evidence>
<dbReference type="EMBL" id="LMWN01000155">
    <property type="protein sequence ID" value="KUM92676.1"/>
    <property type="molecule type" value="Genomic_DNA"/>
</dbReference>
<name>A0A124HBY1_9ACTN</name>
<feature type="transmembrane region" description="Helical" evidence="6">
    <location>
        <begin position="505"/>
        <end position="525"/>
    </location>
</feature>
<protein>
    <recommendedName>
        <fullName evidence="7">SSD domain-containing protein</fullName>
    </recommendedName>
</protein>
<dbReference type="PANTHER" id="PTHR33406">
    <property type="entry name" value="MEMBRANE PROTEIN MJ1562-RELATED"/>
    <property type="match status" value="1"/>
</dbReference>
<dbReference type="InterPro" id="IPR004869">
    <property type="entry name" value="MMPL_dom"/>
</dbReference>
<feature type="transmembrane region" description="Helical" evidence="6">
    <location>
        <begin position="279"/>
        <end position="303"/>
    </location>
</feature>
<feature type="transmembrane region" description="Helical" evidence="6">
    <location>
        <begin position="207"/>
        <end position="227"/>
    </location>
</feature>
<feature type="transmembrane region" description="Helical" evidence="6">
    <location>
        <begin position="12"/>
        <end position="30"/>
    </location>
</feature>
<gene>
    <name evidence="8" type="ORF">AQI95_44015</name>
</gene>